<dbReference type="Proteomes" id="UP000653308">
    <property type="component" value="Unassembled WGS sequence"/>
</dbReference>
<keyword evidence="6" id="KW-1185">Reference proteome</keyword>
<dbReference type="CDD" id="cd03293">
    <property type="entry name" value="ABC_NrtD_SsuB_transporters"/>
    <property type="match status" value="1"/>
</dbReference>
<keyword evidence="2" id="KW-0547">Nucleotide-binding</keyword>
<proteinExistence type="predicted"/>
<evidence type="ECO:0000259" key="4">
    <source>
        <dbReference type="PROSITE" id="PS50893"/>
    </source>
</evidence>
<dbReference type="PROSITE" id="PS00211">
    <property type="entry name" value="ABC_TRANSPORTER_1"/>
    <property type="match status" value="1"/>
</dbReference>
<dbReference type="SMART" id="SM00382">
    <property type="entry name" value="AAA"/>
    <property type="match status" value="1"/>
</dbReference>
<dbReference type="InterPro" id="IPR017871">
    <property type="entry name" value="ABC_transporter-like_CS"/>
</dbReference>
<dbReference type="InterPro" id="IPR027417">
    <property type="entry name" value="P-loop_NTPase"/>
</dbReference>
<keyword evidence="1" id="KW-0813">Transport</keyword>
<protein>
    <submittedName>
        <fullName evidence="5">ABC transporter</fullName>
    </submittedName>
</protein>
<gene>
    <name evidence="5" type="primary">ssuB</name>
    <name evidence="5" type="ORF">GCM10010384_45440</name>
</gene>
<organism evidence="5 6">
    <name type="scientific">Streptomyces djakartensis</name>
    <dbReference type="NCBI Taxonomy" id="68193"/>
    <lineage>
        <taxon>Bacteria</taxon>
        <taxon>Bacillati</taxon>
        <taxon>Actinomycetota</taxon>
        <taxon>Actinomycetes</taxon>
        <taxon>Kitasatosporales</taxon>
        <taxon>Streptomycetaceae</taxon>
        <taxon>Streptomyces</taxon>
    </lineage>
</organism>
<sequence length="274" mass="30090">MTEQTKQAVPMKERTDHTLLEVTGLGKHFSLGTGPTTHAIGDVSLSVADGEFVAIVGPSGCGKTTLLRCLSGLLRPDQGQVRYAGEPVNRVPGDLAIVFQEYNRSLFPWLTVRRNVEFGLTDLPRAVRRERAREALERVRLEGFADHFPWQLSGGMQQRVAIARAIALHPRVLLMDEPFASVDAQTRTALEEMTASISAALGLTTLLITHDIDEAIFMADRVVVLSARPSRVVAELQVDISRPRDELAVKALPEFSELRRRIHDLIGASPAAEA</sequence>
<dbReference type="SUPFAM" id="SSF52540">
    <property type="entry name" value="P-loop containing nucleoside triphosphate hydrolases"/>
    <property type="match status" value="1"/>
</dbReference>
<dbReference type="RefSeq" id="WP_229864518.1">
    <property type="nucleotide sequence ID" value="NZ_BMWE01000013.1"/>
</dbReference>
<evidence type="ECO:0000313" key="5">
    <source>
        <dbReference type="EMBL" id="GGY33201.1"/>
    </source>
</evidence>
<comment type="caution">
    <text evidence="5">The sequence shown here is derived from an EMBL/GenBank/DDBJ whole genome shotgun (WGS) entry which is preliminary data.</text>
</comment>
<dbReference type="PANTHER" id="PTHR42788">
    <property type="entry name" value="TAURINE IMPORT ATP-BINDING PROTEIN-RELATED"/>
    <property type="match status" value="1"/>
</dbReference>
<accession>A0ABQ3A5U0</accession>
<feature type="domain" description="ABC transporter" evidence="4">
    <location>
        <begin position="20"/>
        <end position="252"/>
    </location>
</feature>
<dbReference type="Gene3D" id="3.40.50.300">
    <property type="entry name" value="P-loop containing nucleotide triphosphate hydrolases"/>
    <property type="match status" value="1"/>
</dbReference>
<name>A0ABQ3A5U0_9ACTN</name>
<dbReference type="EMBL" id="BMWE01000013">
    <property type="protein sequence ID" value="GGY33201.1"/>
    <property type="molecule type" value="Genomic_DNA"/>
</dbReference>
<evidence type="ECO:0000256" key="3">
    <source>
        <dbReference type="ARBA" id="ARBA00022840"/>
    </source>
</evidence>
<dbReference type="InterPro" id="IPR003439">
    <property type="entry name" value="ABC_transporter-like_ATP-bd"/>
</dbReference>
<evidence type="ECO:0000256" key="1">
    <source>
        <dbReference type="ARBA" id="ARBA00022448"/>
    </source>
</evidence>
<evidence type="ECO:0000313" key="6">
    <source>
        <dbReference type="Proteomes" id="UP000653308"/>
    </source>
</evidence>
<dbReference type="PANTHER" id="PTHR42788:SF13">
    <property type="entry name" value="ALIPHATIC SULFONATES IMPORT ATP-BINDING PROTEIN SSUB"/>
    <property type="match status" value="1"/>
</dbReference>
<dbReference type="InterPro" id="IPR003593">
    <property type="entry name" value="AAA+_ATPase"/>
</dbReference>
<reference evidence="6" key="1">
    <citation type="journal article" date="2019" name="Int. J. Syst. Evol. Microbiol.">
        <title>The Global Catalogue of Microorganisms (GCM) 10K type strain sequencing project: providing services to taxonomists for standard genome sequencing and annotation.</title>
        <authorList>
            <consortium name="The Broad Institute Genomics Platform"/>
            <consortium name="The Broad Institute Genome Sequencing Center for Infectious Disease"/>
            <person name="Wu L."/>
            <person name="Ma J."/>
        </authorList>
    </citation>
    <scope>NUCLEOTIDE SEQUENCE [LARGE SCALE GENOMIC DNA]</scope>
    <source>
        <strain evidence="6">JCM 4957</strain>
    </source>
</reference>
<dbReference type="InterPro" id="IPR050166">
    <property type="entry name" value="ABC_transporter_ATP-bind"/>
</dbReference>
<keyword evidence="3" id="KW-0067">ATP-binding</keyword>
<dbReference type="PROSITE" id="PS50893">
    <property type="entry name" value="ABC_TRANSPORTER_2"/>
    <property type="match status" value="1"/>
</dbReference>
<dbReference type="Pfam" id="PF00005">
    <property type="entry name" value="ABC_tran"/>
    <property type="match status" value="1"/>
</dbReference>
<evidence type="ECO:0000256" key="2">
    <source>
        <dbReference type="ARBA" id="ARBA00022741"/>
    </source>
</evidence>